<dbReference type="SMART" id="SM00176">
    <property type="entry name" value="RAN"/>
    <property type="match status" value="1"/>
</dbReference>
<comment type="subcellular location">
    <subcellularLocation>
        <location evidence="10">Endomembrane system</location>
        <topology evidence="10">Lipid-anchor</topology>
    </subcellularLocation>
</comment>
<dbReference type="PANTHER" id="PTHR47978">
    <property type="match status" value="1"/>
</dbReference>
<name>A0ABD0TRS8_LOXSC</name>
<organism evidence="11 14">
    <name type="scientific">Loxostege sticticalis</name>
    <name type="common">Beet webworm moth</name>
    <dbReference type="NCBI Taxonomy" id="481309"/>
    <lineage>
        <taxon>Eukaryota</taxon>
        <taxon>Metazoa</taxon>
        <taxon>Ecdysozoa</taxon>
        <taxon>Arthropoda</taxon>
        <taxon>Hexapoda</taxon>
        <taxon>Insecta</taxon>
        <taxon>Pterygota</taxon>
        <taxon>Neoptera</taxon>
        <taxon>Endopterygota</taxon>
        <taxon>Lepidoptera</taxon>
        <taxon>Glossata</taxon>
        <taxon>Ditrysia</taxon>
        <taxon>Pyraloidea</taxon>
        <taxon>Crambidae</taxon>
        <taxon>Pyraustinae</taxon>
        <taxon>Loxostege</taxon>
    </lineage>
</organism>
<dbReference type="SUPFAM" id="SSF52540">
    <property type="entry name" value="P-loop containing nucleoside triphosphate hydrolases"/>
    <property type="match status" value="1"/>
</dbReference>
<dbReference type="AlphaFoldDB" id="A0ABD0TRS8"/>
<dbReference type="EMBL" id="JBEUOH010000001">
    <property type="protein sequence ID" value="KAL0902391.1"/>
    <property type="molecule type" value="Genomic_DNA"/>
</dbReference>
<dbReference type="FunFam" id="3.40.50.300:FF:000550">
    <property type="entry name" value="ras-related protein Rab-21"/>
    <property type="match status" value="1"/>
</dbReference>
<evidence type="ECO:0000313" key="14">
    <source>
        <dbReference type="Proteomes" id="UP001549921"/>
    </source>
</evidence>
<dbReference type="InterPro" id="IPR041833">
    <property type="entry name" value="Rab21"/>
</dbReference>
<dbReference type="Pfam" id="PF00071">
    <property type="entry name" value="Ras"/>
    <property type="match status" value="1"/>
</dbReference>
<dbReference type="CDD" id="cd04123">
    <property type="entry name" value="Rab21"/>
    <property type="match status" value="1"/>
</dbReference>
<keyword evidence="5" id="KW-0653">Protein transport</keyword>
<evidence type="ECO:0000256" key="10">
    <source>
        <dbReference type="ARBA" id="ARBA00037868"/>
    </source>
</evidence>
<proteinExistence type="inferred from homology"/>
<evidence type="ECO:0000313" key="13">
    <source>
        <dbReference type="Proteomes" id="UP001549920"/>
    </source>
</evidence>
<keyword evidence="7" id="KW-0472">Membrane</keyword>
<dbReference type="Gene3D" id="3.40.50.300">
    <property type="entry name" value="P-loop containing nucleotide triphosphate hydrolases"/>
    <property type="match status" value="1"/>
</dbReference>
<keyword evidence="3" id="KW-0813">Transport</keyword>
<dbReference type="PROSITE" id="PS51420">
    <property type="entry name" value="RHO"/>
    <property type="match status" value="1"/>
</dbReference>
<reference evidence="13 14" key="1">
    <citation type="submission" date="2024-06" db="EMBL/GenBank/DDBJ databases">
        <title>A chromosome-level genome assembly of beet webworm, Loxostege sticticalis.</title>
        <authorList>
            <person name="Zhang Y."/>
        </authorList>
    </citation>
    <scope>NUCLEOTIDE SEQUENCE [LARGE SCALE GENOMIC DNA]</scope>
    <source>
        <strain evidence="12">AQ026</strain>
        <strain evidence="11">AQ028</strain>
        <tissue evidence="11">Male pupae</tissue>
        <tissue evidence="12">Whole body</tissue>
    </source>
</reference>
<evidence type="ECO:0000256" key="2">
    <source>
        <dbReference type="ARBA" id="ARBA00014900"/>
    </source>
</evidence>
<evidence type="ECO:0000256" key="8">
    <source>
        <dbReference type="ARBA" id="ARBA00023288"/>
    </source>
</evidence>
<dbReference type="NCBIfam" id="TIGR00231">
    <property type="entry name" value="small_GTP"/>
    <property type="match status" value="1"/>
</dbReference>
<keyword evidence="4" id="KW-0547">Nucleotide-binding</keyword>
<dbReference type="SMART" id="SM00173">
    <property type="entry name" value="RAS"/>
    <property type="match status" value="1"/>
</dbReference>
<dbReference type="GO" id="GO:0005525">
    <property type="term" value="F:GTP binding"/>
    <property type="evidence" value="ECO:0007669"/>
    <property type="project" value="UniProtKB-KW"/>
</dbReference>
<dbReference type="Proteomes" id="UP001549921">
    <property type="component" value="Unassembled WGS sequence"/>
</dbReference>
<dbReference type="SMART" id="SM00175">
    <property type="entry name" value="RAB"/>
    <property type="match status" value="1"/>
</dbReference>
<evidence type="ECO:0000256" key="7">
    <source>
        <dbReference type="ARBA" id="ARBA00023136"/>
    </source>
</evidence>
<dbReference type="Proteomes" id="UP001549920">
    <property type="component" value="Unassembled WGS sequence"/>
</dbReference>
<dbReference type="InterPro" id="IPR027417">
    <property type="entry name" value="P-loop_NTPase"/>
</dbReference>
<evidence type="ECO:0000256" key="3">
    <source>
        <dbReference type="ARBA" id="ARBA00022448"/>
    </source>
</evidence>
<evidence type="ECO:0000313" key="12">
    <source>
        <dbReference type="EMBL" id="KAL0902391.1"/>
    </source>
</evidence>
<evidence type="ECO:0000256" key="1">
    <source>
        <dbReference type="ARBA" id="ARBA00006270"/>
    </source>
</evidence>
<dbReference type="InterPro" id="IPR001806">
    <property type="entry name" value="Small_GTPase"/>
</dbReference>
<evidence type="ECO:0000256" key="6">
    <source>
        <dbReference type="ARBA" id="ARBA00023134"/>
    </source>
</evidence>
<comment type="similarity">
    <text evidence="1">Belongs to the small GTPase superfamily. Rab family.</text>
</comment>
<dbReference type="PROSITE" id="PS51421">
    <property type="entry name" value="RAS"/>
    <property type="match status" value="1"/>
</dbReference>
<sequence>MSGATNGSYNFKVVLLGEGCVGKTSILLRYIEDKFNDKHLTTLQATFLNKKININGKRINLSIWDTAGQEKFHALGPIYYRNSNGAILVYDITDEDSFGKVKNWVKELKKMLGSDIVLVIAGNKVDLEHERTVPLEEAESYANMVGAKHFYTSAKLNQGVEDLFLELTREMTERHDRNAQADVSRTSRVLVVEDEAPAPSSCCSGAKHN</sequence>
<protein>
    <recommendedName>
        <fullName evidence="2">Ras-related protein Rab-21</fullName>
    </recommendedName>
</protein>
<keyword evidence="8" id="KW-0449">Lipoprotein</keyword>
<evidence type="ECO:0000256" key="4">
    <source>
        <dbReference type="ARBA" id="ARBA00022741"/>
    </source>
</evidence>
<dbReference type="GO" id="GO:0012505">
    <property type="term" value="C:endomembrane system"/>
    <property type="evidence" value="ECO:0007669"/>
    <property type="project" value="UniProtKB-SubCell"/>
</dbReference>
<dbReference type="PROSITE" id="PS51419">
    <property type="entry name" value="RAB"/>
    <property type="match status" value="1"/>
</dbReference>
<dbReference type="GO" id="GO:0015031">
    <property type="term" value="P:protein transport"/>
    <property type="evidence" value="ECO:0007669"/>
    <property type="project" value="UniProtKB-KW"/>
</dbReference>
<accession>A0ABD0TRS8</accession>
<gene>
    <name evidence="12" type="ORF">ABMA27_000274</name>
    <name evidence="11" type="ORF">ABMA28_000284</name>
</gene>
<dbReference type="EMBL" id="JBEDNZ010000001">
    <property type="protein sequence ID" value="KAL0852020.1"/>
    <property type="molecule type" value="Genomic_DNA"/>
</dbReference>
<evidence type="ECO:0000256" key="9">
    <source>
        <dbReference type="ARBA" id="ARBA00023289"/>
    </source>
</evidence>
<keyword evidence="9" id="KW-0636">Prenylation</keyword>
<comment type="caution">
    <text evidence="11">The sequence shown here is derived from an EMBL/GenBank/DDBJ whole genome shotgun (WGS) entry which is preliminary data.</text>
</comment>
<dbReference type="SMART" id="SM00174">
    <property type="entry name" value="RHO"/>
    <property type="match status" value="1"/>
</dbReference>
<evidence type="ECO:0000256" key="5">
    <source>
        <dbReference type="ARBA" id="ARBA00022927"/>
    </source>
</evidence>
<keyword evidence="6" id="KW-0342">GTP-binding</keyword>
<evidence type="ECO:0000313" key="11">
    <source>
        <dbReference type="EMBL" id="KAL0852020.1"/>
    </source>
</evidence>
<dbReference type="PRINTS" id="PR00449">
    <property type="entry name" value="RASTRNSFRMNG"/>
</dbReference>
<dbReference type="InterPro" id="IPR005225">
    <property type="entry name" value="Small_GTP-bd"/>
</dbReference>
<keyword evidence="13" id="KW-1185">Reference proteome</keyword>